<evidence type="ECO:0000256" key="2">
    <source>
        <dbReference type="ARBA" id="ARBA00022679"/>
    </source>
</evidence>
<name>A0A6A4YZT5_APHAT</name>
<organism evidence="7 8">
    <name type="scientific">Aphanomyces astaci</name>
    <name type="common">Crayfish plague agent</name>
    <dbReference type="NCBI Taxonomy" id="112090"/>
    <lineage>
        <taxon>Eukaryota</taxon>
        <taxon>Sar</taxon>
        <taxon>Stramenopiles</taxon>
        <taxon>Oomycota</taxon>
        <taxon>Saprolegniomycetes</taxon>
        <taxon>Saprolegniales</taxon>
        <taxon>Verrucalvaceae</taxon>
        <taxon>Aphanomyces</taxon>
    </lineage>
</organism>
<sequence>MERYTMIEPPSCTAPEASDTPLPLLLPNVVLATDNRTAEVVTIKKLQIVADKATCRVNDHVAMERRVYKHVTKMGGHANVLRLRESFQVQGIEHLVLDHCPRGSLFDVLKATTDKRFDAATSLTYVGQIADGLVFLRSLGYAHCDLSLENVLVDDANMCKLCDFGFAADATTKQVAAVGKYFYMAPEVHDTSSRGYDASQADVWSLGILLFIMLTGVAPFRQARVLDDRFERFKQHGLAALCDELHVSHLIPSDAFDALEAMLQVHPSTRVTIKDVVAAVGSTSCNQRQSDVASRTSSESDSSTSQRTLRRKVSLFRKVLDPFKRTKTLSQSTF</sequence>
<evidence type="ECO:0000256" key="4">
    <source>
        <dbReference type="ARBA" id="ARBA00022777"/>
    </source>
</evidence>
<dbReference type="GO" id="GO:0005524">
    <property type="term" value="F:ATP binding"/>
    <property type="evidence" value="ECO:0007669"/>
    <property type="project" value="UniProtKB-KW"/>
</dbReference>
<dbReference type="SUPFAM" id="SSF56112">
    <property type="entry name" value="Protein kinase-like (PK-like)"/>
    <property type="match status" value="1"/>
</dbReference>
<keyword evidence="2" id="KW-0808">Transferase</keyword>
<dbReference type="VEuPathDB" id="FungiDB:H257_03757"/>
<evidence type="ECO:0000256" key="1">
    <source>
        <dbReference type="ARBA" id="ARBA00022527"/>
    </source>
</evidence>
<keyword evidence="5" id="KW-0067">ATP-binding</keyword>
<feature type="domain" description="Protein kinase" evidence="6">
    <location>
        <begin position="1"/>
        <end position="292"/>
    </location>
</feature>
<evidence type="ECO:0000259" key="6">
    <source>
        <dbReference type="PROSITE" id="PS50011"/>
    </source>
</evidence>
<dbReference type="PANTHER" id="PTHR24345:SF91">
    <property type="entry name" value="SERINE_THREONINE-PROTEIN KINASE PLK4"/>
    <property type="match status" value="1"/>
</dbReference>
<dbReference type="InterPro" id="IPR000719">
    <property type="entry name" value="Prot_kinase_dom"/>
</dbReference>
<dbReference type="Pfam" id="PF00069">
    <property type="entry name" value="Pkinase"/>
    <property type="match status" value="1"/>
</dbReference>
<dbReference type="EMBL" id="VJMI01021244">
    <property type="protein sequence ID" value="KAF0702204.1"/>
    <property type="molecule type" value="Genomic_DNA"/>
</dbReference>
<dbReference type="GO" id="GO:0005634">
    <property type="term" value="C:nucleus"/>
    <property type="evidence" value="ECO:0007669"/>
    <property type="project" value="TreeGrafter"/>
</dbReference>
<dbReference type="Gene3D" id="1.10.510.10">
    <property type="entry name" value="Transferase(Phosphotransferase) domain 1"/>
    <property type="match status" value="1"/>
</dbReference>
<reference evidence="7 8" key="1">
    <citation type="submission" date="2019-06" db="EMBL/GenBank/DDBJ databases">
        <title>Genomics analysis of Aphanomyces spp. identifies a new class of oomycete effector associated with host adaptation.</title>
        <authorList>
            <person name="Gaulin E."/>
        </authorList>
    </citation>
    <scope>NUCLEOTIDE SEQUENCE [LARGE SCALE GENOMIC DNA]</scope>
    <source>
        <strain evidence="7 8">E</strain>
    </source>
</reference>
<keyword evidence="1" id="KW-0723">Serine/threonine-protein kinase</keyword>
<keyword evidence="3" id="KW-0547">Nucleotide-binding</keyword>
<dbReference type="InterPro" id="IPR011009">
    <property type="entry name" value="Kinase-like_dom_sf"/>
</dbReference>
<dbReference type="Proteomes" id="UP000469452">
    <property type="component" value="Unassembled WGS sequence"/>
</dbReference>
<evidence type="ECO:0000256" key="3">
    <source>
        <dbReference type="ARBA" id="ARBA00022741"/>
    </source>
</evidence>
<gene>
    <name evidence="7" type="ORF">AaE_016060</name>
</gene>
<dbReference type="PANTHER" id="PTHR24345">
    <property type="entry name" value="SERINE/THREONINE-PROTEIN KINASE PLK"/>
    <property type="match status" value="1"/>
</dbReference>
<evidence type="ECO:0000313" key="8">
    <source>
        <dbReference type="Proteomes" id="UP000469452"/>
    </source>
</evidence>
<evidence type="ECO:0000313" key="7">
    <source>
        <dbReference type="EMBL" id="KAF0702204.1"/>
    </source>
</evidence>
<evidence type="ECO:0000256" key="5">
    <source>
        <dbReference type="ARBA" id="ARBA00022840"/>
    </source>
</evidence>
<comment type="caution">
    <text evidence="7">The sequence shown here is derived from an EMBL/GenBank/DDBJ whole genome shotgun (WGS) entry which is preliminary data.</text>
</comment>
<dbReference type="AlphaFoldDB" id="A0A6A4YZT5"/>
<keyword evidence="4" id="KW-0418">Kinase</keyword>
<dbReference type="GO" id="GO:0004674">
    <property type="term" value="F:protein serine/threonine kinase activity"/>
    <property type="evidence" value="ECO:0007669"/>
    <property type="project" value="UniProtKB-KW"/>
</dbReference>
<protein>
    <recommendedName>
        <fullName evidence="6">Protein kinase domain-containing protein</fullName>
    </recommendedName>
</protein>
<accession>A0A6A4YZT5</accession>
<proteinExistence type="predicted"/>
<dbReference type="PROSITE" id="PS50011">
    <property type="entry name" value="PROTEIN_KINASE_DOM"/>
    <property type="match status" value="1"/>
</dbReference>